<dbReference type="InterPro" id="IPR032533">
    <property type="entry name" value="DUF4954"/>
</dbReference>
<protein>
    <submittedName>
        <fullName evidence="2">DUF4954 family protein</fullName>
    </submittedName>
</protein>
<dbReference type="Pfam" id="PF16314">
    <property type="entry name" value="DUF4954"/>
    <property type="match status" value="1"/>
</dbReference>
<evidence type="ECO:0000259" key="1">
    <source>
        <dbReference type="Pfam" id="PF16314"/>
    </source>
</evidence>
<reference evidence="2" key="1">
    <citation type="journal article" date="2020" name="mSystems">
        <title>Genome- and Community-Level Interaction Insights into Carbon Utilization and Element Cycling Functions of Hydrothermarchaeota in Hydrothermal Sediment.</title>
        <authorList>
            <person name="Zhou Z."/>
            <person name="Liu Y."/>
            <person name="Xu W."/>
            <person name="Pan J."/>
            <person name="Luo Z.H."/>
            <person name="Li M."/>
        </authorList>
    </citation>
    <scope>NUCLEOTIDE SEQUENCE [LARGE SCALE GENOMIC DNA]</scope>
    <source>
        <strain evidence="2">SpSt-503</strain>
    </source>
</reference>
<gene>
    <name evidence="2" type="ORF">ENS59_12465</name>
</gene>
<sequence>MKEMSLISQGKLGYGFVEAEHIPEGADEYWQRNQQIGAGAKNWRKLRADEIAILVKNNNFCSNWDHFLVSDPFNPHLIRNSQFYGLVRLGAVRENLLQYHDYKIPAGIRDSTIISCDIGDDCAIQNCPYISHYIIGDQVIISRVDEIQVSNHAKFGNGILTPGESENVRIWIDVMNEAGGRSILPFEAMIPADAYLWAAYRDDAPLVAQLKDITQRQYGAGRGRYGTIGSWSVIKGCGIIKDVAIGNCAYIKGANKLKNLTILSSEDEPTQIGEGVELVNGIIGYGCHIFYGCKAVRFVMGRNSNLKYGARLIHSVLGDNSTVSCCEMLNNLIFPAHEQHHNNSFLIASLVQGQSNIAAGATIGSNHNSRANDGEIRAGRGFWPGLSVTLKHPSRFASYVLIAKGDYPYELDIPLPFALVNHDVARDRLEIMPAYFWMYNMYALERNAWKAASRDKRVIKVQKIETDYLAPDTAEEMLHAMDLLELWTGRAAILAGGENPETYTESALRQFGRNLLAAEENHMGGLEVYAEGLERHKRPALILKPRKAWRAYNRMLRYYALKALLTYVEAQPDIRLFDLLGELDREYRKNGARRETEWVNLGGQIVPASHLDILRQDIGLGRLGSWDAIHGRYEEMAAAYRRDAAIHAWAVLLELPPLDGAVPFTAESLLQGPGLQVLIQEGRETRRYISNEVYKSRAKDWRDPFKKMTFRNEAEMNAVLGRVEDNPFINMAKKETEAFMKRLDALVQRL</sequence>
<dbReference type="Gene3D" id="2.160.10.10">
    <property type="entry name" value="Hexapeptide repeat proteins"/>
    <property type="match status" value="1"/>
</dbReference>
<proteinExistence type="predicted"/>
<name>A0A7C3I5G6_9SPIR</name>
<dbReference type="SUPFAM" id="SSF51161">
    <property type="entry name" value="Trimeric LpxA-like enzymes"/>
    <property type="match status" value="1"/>
</dbReference>
<comment type="caution">
    <text evidence="2">The sequence shown here is derived from an EMBL/GenBank/DDBJ whole genome shotgun (WGS) entry which is preliminary data.</text>
</comment>
<organism evidence="2">
    <name type="scientific">Gracilinema caldarium</name>
    <dbReference type="NCBI Taxonomy" id="215591"/>
    <lineage>
        <taxon>Bacteria</taxon>
        <taxon>Pseudomonadati</taxon>
        <taxon>Spirochaetota</taxon>
        <taxon>Spirochaetia</taxon>
        <taxon>Spirochaetales</taxon>
        <taxon>Breznakiellaceae</taxon>
        <taxon>Gracilinema</taxon>
    </lineage>
</organism>
<evidence type="ECO:0000313" key="2">
    <source>
        <dbReference type="EMBL" id="HFH30298.1"/>
    </source>
</evidence>
<feature type="domain" description="DUF4954" evidence="1">
    <location>
        <begin position="43"/>
        <end position="485"/>
    </location>
</feature>
<dbReference type="AlphaFoldDB" id="A0A7C3I5G6"/>
<accession>A0A7C3I5G6</accession>
<dbReference type="InterPro" id="IPR011004">
    <property type="entry name" value="Trimer_LpxA-like_sf"/>
</dbReference>
<dbReference type="EMBL" id="DSVL01000381">
    <property type="protein sequence ID" value="HFH30298.1"/>
    <property type="molecule type" value="Genomic_DNA"/>
</dbReference>